<evidence type="ECO:0000256" key="1">
    <source>
        <dbReference type="ARBA" id="ARBA00006935"/>
    </source>
</evidence>
<dbReference type="SUPFAM" id="SSF50729">
    <property type="entry name" value="PH domain-like"/>
    <property type="match status" value="1"/>
</dbReference>
<evidence type="ECO:0000259" key="9">
    <source>
        <dbReference type="PROSITE" id="PS50003"/>
    </source>
</evidence>
<dbReference type="InterPro" id="IPR001849">
    <property type="entry name" value="PH_domain"/>
</dbReference>
<name>A0A3L6L7P4_9TRYP</name>
<dbReference type="GO" id="GO:0004674">
    <property type="term" value="F:protein serine/threonine kinase activity"/>
    <property type="evidence" value="ECO:0007669"/>
    <property type="project" value="UniProtKB-KW"/>
</dbReference>
<dbReference type="SMART" id="SM00220">
    <property type="entry name" value="S_TKc"/>
    <property type="match status" value="1"/>
</dbReference>
<dbReference type="CDD" id="cd05123">
    <property type="entry name" value="STKc_AGC"/>
    <property type="match status" value="1"/>
</dbReference>
<evidence type="ECO:0000256" key="4">
    <source>
        <dbReference type="ARBA" id="ARBA00022741"/>
    </source>
</evidence>
<dbReference type="Pfam" id="PF00169">
    <property type="entry name" value="PH"/>
    <property type="match status" value="1"/>
</dbReference>
<dbReference type="PROSITE" id="PS51285">
    <property type="entry name" value="AGC_KINASE_CTER"/>
    <property type="match status" value="1"/>
</dbReference>
<dbReference type="InterPro" id="IPR017441">
    <property type="entry name" value="Protein_kinase_ATP_BS"/>
</dbReference>
<dbReference type="FunFam" id="1.10.510.10:FF:000008">
    <property type="entry name" value="Non-specific serine/threonine protein kinase"/>
    <property type="match status" value="1"/>
</dbReference>
<evidence type="ECO:0000256" key="5">
    <source>
        <dbReference type="ARBA" id="ARBA00022777"/>
    </source>
</evidence>
<dbReference type="Pfam" id="PF00069">
    <property type="entry name" value="Pkinase"/>
    <property type="match status" value="1"/>
</dbReference>
<dbReference type="PROSITE" id="PS00107">
    <property type="entry name" value="PROTEIN_KINASE_ATP"/>
    <property type="match status" value="1"/>
</dbReference>
<evidence type="ECO:0000256" key="6">
    <source>
        <dbReference type="ARBA" id="ARBA00022840"/>
    </source>
</evidence>
<gene>
    <name evidence="12" type="ORF">DPX39_060025600</name>
</gene>
<evidence type="ECO:0000256" key="3">
    <source>
        <dbReference type="ARBA" id="ARBA00022679"/>
    </source>
</evidence>
<comment type="caution">
    <text evidence="12">The sequence shown here is derived from an EMBL/GenBank/DDBJ whole genome shotgun (WGS) entry which is preliminary data.</text>
</comment>
<evidence type="ECO:0000256" key="8">
    <source>
        <dbReference type="SAM" id="MobiDB-lite"/>
    </source>
</evidence>
<dbReference type="Gene3D" id="2.30.29.30">
    <property type="entry name" value="Pleckstrin-homology domain (PH domain)/Phosphotyrosine-binding domain (PTB)"/>
    <property type="match status" value="1"/>
</dbReference>
<feature type="compositionally biased region" description="Polar residues" evidence="8">
    <location>
        <begin position="418"/>
        <end position="427"/>
    </location>
</feature>
<evidence type="ECO:0000256" key="2">
    <source>
        <dbReference type="ARBA" id="ARBA00022527"/>
    </source>
</evidence>
<evidence type="ECO:0000259" key="10">
    <source>
        <dbReference type="PROSITE" id="PS50011"/>
    </source>
</evidence>
<feature type="domain" description="AGC-kinase C-terminal" evidence="11">
    <location>
        <begin position="396"/>
        <end position="458"/>
    </location>
</feature>
<dbReference type="PANTHER" id="PTHR24351">
    <property type="entry name" value="RIBOSOMAL PROTEIN S6 KINASE"/>
    <property type="match status" value="1"/>
</dbReference>
<dbReference type="AlphaFoldDB" id="A0A3L6L7P4"/>
<dbReference type="Gene3D" id="1.10.510.10">
    <property type="entry name" value="Transferase(Phosphotransferase) domain 1"/>
    <property type="match status" value="1"/>
</dbReference>
<accession>A0A3L6L7P4</accession>
<dbReference type="PROSITE" id="PS50011">
    <property type="entry name" value="PROTEIN_KINASE_DOM"/>
    <property type="match status" value="1"/>
</dbReference>
<dbReference type="SMART" id="SM00233">
    <property type="entry name" value="PH"/>
    <property type="match status" value="1"/>
</dbReference>
<dbReference type="GO" id="GO:0005524">
    <property type="term" value="F:ATP binding"/>
    <property type="evidence" value="ECO:0007669"/>
    <property type="project" value="UniProtKB-UniRule"/>
</dbReference>
<evidence type="ECO:0000256" key="7">
    <source>
        <dbReference type="PROSITE-ProRule" id="PRU10141"/>
    </source>
</evidence>
<dbReference type="FunFam" id="3.30.200.20:FF:000042">
    <property type="entry name" value="Aurora kinase A"/>
    <property type="match status" value="1"/>
</dbReference>
<feature type="region of interest" description="Disordered" evidence="8">
    <location>
        <begin position="414"/>
        <end position="437"/>
    </location>
</feature>
<keyword evidence="6 7" id="KW-0067">ATP-binding</keyword>
<dbReference type="Proteomes" id="UP000266743">
    <property type="component" value="Chromosome 6"/>
</dbReference>
<dbReference type="InterPro" id="IPR011009">
    <property type="entry name" value="Kinase-like_dom_sf"/>
</dbReference>
<keyword evidence="5 12" id="KW-0418">Kinase</keyword>
<sequence length="458" mass="51889">MAIDYSGFLDEPSGASSEVTASRYFEIRGSILYCWTYKPENPGDKPLSSIDLTDVHITRDEADRRSWSVQGGKLRKPHMFTAENEEEREVWIEKMTHPNPANTEILRTLEQTSDGDDTAPLCSGGSNRVSLNDFQFAAKIGKGSFSSVYAATEKATGKTYAIKKMEKEVIERYNMIDNISAERLILQKIDHPFIVSLHYAFQTKGSLYLVMDFLSGGELFFHLESVSVFDEWRAKFYCGEIALALGYLHAQDIIYRDLKPENAVLDADGHVCLTDFGLAKMDVRDACNFTFCGTPEYIAPEFLLGKPHGKAVDWWSLGILLYEMLEGIPPFYSENVSAMYDKILSSELQFGDGEGGSNNMPQISEEAQDLLRRLLDRNPDTRLQDVEELKGHPFFRDLDWEKLFRREIEPPFRPDGNALSNFDQEFTSADPPMVQPDDEVVEDKSICGFTFNGRSRPT</sequence>
<evidence type="ECO:0000313" key="13">
    <source>
        <dbReference type="Proteomes" id="UP000266743"/>
    </source>
</evidence>
<evidence type="ECO:0000259" key="11">
    <source>
        <dbReference type="PROSITE" id="PS51285"/>
    </source>
</evidence>
<dbReference type="InterPro" id="IPR045270">
    <property type="entry name" value="STKc_AGC"/>
</dbReference>
<dbReference type="InterPro" id="IPR000719">
    <property type="entry name" value="Prot_kinase_dom"/>
</dbReference>
<proteinExistence type="inferred from homology"/>
<dbReference type="EMBL" id="QSBY01000006">
    <property type="protein sequence ID" value="RHW72188.1"/>
    <property type="molecule type" value="Genomic_DNA"/>
</dbReference>
<feature type="domain" description="Protein kinase" evidence="10">
    <location>
        <begin position="134"/>
        <end position="395"/>
    </location>
</feature>
<protein>
    <submittedName>
        <fullName evidence="12">Rac serine-threonine kinase</fullName>
    </submittedName>
</protein>
<keyword evidence="4 7" id="KW-0547">Nucleotide-binding</keyword>
<dbReference type="Gene3D" id="3.30.200.20">
    <property type="entry name" value="Phosphorylase Kinase, domain 1"/>
    <property type="match status" value="1"/>
</dbReference>
<dbReference type="InterPro" id="IPR011993">
    <property type="entry name" value="PH-like_dom_sf"/>
</dbReference>
<reference evidence="12 13" key="1">
    <citation type="submission" date="2018-09" db="EMBL/GenBank/DDBJ databases">
        <title>whole genome sequence of T. equiperdum IVM-t1 strain.</title>
        <authorList>
            <person name="Suganuma K."/>
        </authorList>
    </citation>
    <scope>NUCLEOTIDE SEQUENCE [LARGE SCALE GENOMIC DNA]</scope>
    <source>
        <strain evidence="12 13">IVM-t1</strain>
    </source>
</reference>
<dbReference type="SUPFAM" id="SSF56112">
    <property type="entry name" value="Protein kinase-like (PK-like)"/>
    <property type="match status" value="1"/>
</dbReference>
<dbReference type="InterPro" id="IPR000961">
    <property type="entry name" value="AGC-kinase_C"/>
</dbReference>
<organism evidence="12 13">
    <name type="scientific">Trypanosoma brucei equiperdum</name>
    <dbReference type="NCBI Taxonomy" id="630700"/>
    <lineage>
        <taxon>Eukaryota</taxon>
        <taxon>Discoba</taxon>
        <taxon>Euglenozoa</taxon>
        <taxon>Kinetoplastea</taxon>
        <taxon>Metakinetoplastina</taxon>
        <taxon>Trypanosomatida</taxon>
        <taxon>Trypanosomatidae</taxon>
        <taxon>Trypanosoma</taxon>
    </lineage>
</organism>
<dbReference type="SMART" id="SM00133">
    <property type="entry name" value="S_TK_X"/>
    <property type="match status" value="1"/>
</dbReference>
<feature type="binding site" evidence="7">
    <location>
        <position position="164"/>
    </location>
    <ligand>
        <name>ATP</name>
        <dbReference type="ChEBI" id="CHEBI:30616"/>
    </ligand>
</feature>
<keyword evidence="2" id="KW-0723">Serine/threonine-protein kinase</keyword>
<keyword evidence="3" id="KW-0808">Transferase</keyword>
<comment type="similarity">
    <text evidence="1">Belongs to the protein kinase superfamily. AGC Ser/Thr protein kinase family. RAC subfamily.</text>
</comment>
<evidence type="ECO:0000313" key="12">
    <source>
        <dbReference type="EMBL" id="RHW72188.1"/>
    </source>
</evidence>
<dbReference type="PROSITE" id="PS50003">
    <property type="entry name" value="PH_DOMAIN"/>
    <property type="match status" value="1"/>
</dbReference>
<feature type="domain" description="PH" evidence="9">
    <location>
        <begin position="2"/>
        <end position="100"/>
    </location>
</feature>